<keyword evidence="1" id="KW-0472">Membrane</keyword>
<name>A0A3M7PRN9_BRAPC</name>
<proteinExistence type="predicted"/>
<evidence type="ECO:0000256" key="1">
    <source>
        <dbReference type="SAM" id="Phobius"/>
    </source>
</evidence>
<evidence type="ECO:0000313" key="4">
    <source>
        <dbReference type="Proteomes" id="UP000276133"/>
    </source>
</evidence>
<feature type="chain" id="PRO_5018115641" evidence="2">
    <location>
        <begin position="16"/>
        <end position="92"/>
    </location>
</feature>
<comment type="caution">
    <text evidence="3">The sequence shown here is derived from an EMBL/GenBank/DDBJ whole genome shotgun (WGS) entry which is preliminary data.</text>
</comment>
<keyword evidence="4" id="KW-1185">Reference proteome</keyword>
<dbReference type="Proteomes" id="UP000276133">
    <property type="component" value="Unassembled WGS sequence"/>
</dbReference>
<keyword evidence="1" id="KW-0812">Transmembrane</keyword>
<organism evidence="3 4">
    <name type="scientific">Brachionus plicatilis</name>
    <name type="common">Marine rotifer</name>
    <name type="synonym">Brachionus muelleri</name>
    <dbReference type="NCBI Taxonomy" id="10195"/>
    <lineage>
        <taxon>Eukaryota</taxon>
        <taxon>Metazoa</taxon>
        <taxon>Spiralia</taxon>
        <taxon>Gnathifera</taxon>
        <taxon>Rotifera</taxon>
        <taxon>Eurotatoria</taxon>
        <taxon>Monogononta</taxon>
        <taxon>Pseudotrocha</taxon>
        <taxon>Ploima</taxon>
        <taxon>Brachionidae</taxon>
        <taxon>Brachionus</taxon>
    </lineage>
</organism>
<dbReference type="AlphaFoldDB" id="A0A3M7PRN9"/>
<gene>
    <name evidence="3" type="ORF">BpHYR1_026344</name>
</gene>
<protein>
    <submittedName>
        <fullName evidence="3">Uncharacterized protein</fullName>
    </submittedName>
</protein>
<sequence length="92" mass="10503">MSSVLIFVFSGWVLANVWNNMVGDSEREHTVLDFGEDECFVYGNEVFGVDIFVLFALIFMPHLFAKSCIILVAFCNLRSIVLRFLLAHHTVM</sequence>
<feature type="transmembrane region" description="Helical" evidence="1">
    <location>
        <begin position="51"/>
        <end position="74"/>
    </location>
</feature>
<accession>A0A3M7PRN9</accession>
<keyword evidence="1" id="KW-1133">Transmembrane helix</keyword>
<reference evidence="3 4" key="1">
    <citation type="journal article" date="2018" name="Sci. Rep.">
        <title>Genomic signatures of local adaptation to the degree of environmental predictability in rotifers.</title>
        <authorList>
            <person name="Franch-Gras L."/>
            <person name="Hahn C."/>
            <person name="Garcia-Roger E.M."/>
            <person name="Carmona M.J."/>
            <person name="Serra M."/>
            <person name="Gomez A."/>
        </authorList>
    </citation>
    <scope>NUCLEOTIDE SEQUENCE [LARGE SCALE GENOMIC DNA]</scope>
    <source>
        <strain evidence="3">HYR1</strain>
    </source>
</reference>
<evidence type="ECO:0000313" key="3">
    <source>
        <dbReference type="EMBL" id="RNA01802.1"/>
    </source>
</evidence>
<keyword evidence="2" id="KW-0732">Signal</keyword>
<dbReference type="EMBL" id="REGN01009169">
    <property type="protein sequence ID" value="RNA01802.1"/>
    <property type="molecule type" value="Genomic_DNA"/>
</dbReference>
<feature type="signal peptide" evidence="2">
    <location>
        <begin position="1"/>
        <end position="15"/>
    </location>
</feature>
<evidence type="ECO:0000256" key="2">
    <source>
        <dbReference type="SAM" id="SignalP"/>
    </source>
</evidence>